<dbReference type="PROSITE" id="PS50883">
    <property type="entry name" value="EAL"/>
    <property type="match status" value="1"/>
</dbReference>
<dbReference type="InterPro" id="IPR029787">
    <property type="entry name" value="Nucleotide_cyclase"/>
</dbReference>
<dbReference type="Pfam" id="PF00563">
    <property type="entry name" value="EAL"/>
    <property type="match status" value="1"/>
</dbReference>
<evidence type="ECO:0000259" key="3">
    <source>
        <dbReference type="PROSITE" id="PS50887"/>
    </source>
</evidence>
<dbReference type="InterPro" id="IPR035919">
    <property type="entry name" value="EAL_sf"/>
</dbReference>
<evidence type="ECO:0000259" key="2">
    <source>
        <dbReference type="PROSITE" id="PS50883"/>
    </source>
</evidence>
<dbReference type="AlphaFoldDB" id="A0A5B8LUF0"/>
<feature type="transmembrane region" description="Helical" evidence="1">
    <location>
        <begin position="46"/>
        <end position="65"/>
    </location>
</feature>
<keyword evidence="5" id="KW-1185">Reference proteome</keyword>
<name>A0A5B8LUF0_9HYPH</name>
<dbReference type="InterPro" id="IPR000160">
    <property type="entry name" value="GGDEF_dom"/>
</dbReference>
<dbReference type="SUPFAM" id="SSF141868">
    <property type="entry name" value="EAL domain-like"/>
    <property type="match status" value="1"/>
</dbReference>
<accession>A0A5B8LUF0</accession>
<dbReference type="Gene3D" id="3.30.70.270">
    <property type="match status" value="1"/>
</dbReference>
<dbReference type="SMART" id="SM00267">
    <property type="entry name" value="GGDEF"/>
    <property type="match status" value="1"/>
</dbReference>
<organism evidence="4 5">
    <name type="scientific">Devosia ginsengisoli</name>
    <dbReference type="NCBI Taxonomy" id="400770"/>
    <lineage>
        <taxon>Bacteria</taxon>
        <taxon>Pseudomonadati</taxon>
        <taxon>Pseudomonadota</taxon>
        <taxon>Alphaproteobacteria</taxon>
        <taxon>Hyphomicrobiales</taxon>
        <taxon>Devosiaceae</taxon>
        <taxon>Devosia</taxon>
    </lineage>
</organism>
<dbReference type="EMBL" id="CP042304">
    <property type="protein sequence ID" value="QDZ11793.1"/>
    <property type="molecule type" value="Genomic_DNA"/>
</dbReference>
<keyword evidence="1" id="KW-1133">Transmembrane helix</keyword>
<dbReference type="OrthoDB" id="9814202at2"/>
<dbReference type="CDD" id="cd01949">
    <property type="entry name" value="GGDEF"/>
    <property type="match status" value="1"/>
</dbReference>
<reference evidence="4 5" key="1">
    <citation type="submission" date="2019-07" db="EMBL/GenBank/DDBJ databases">
        <title>Full genome sequence of Devosia sp. Gsoil 520.</title>
        <authorList>
            <person name="Im W.-T."/>
        </authorList>
    </citation>
    <scope>NUCLEOTIDE SEQUENCE [LARGE SCALE GENOMIC DNA]</scope>
    <source>
        <strain evidence="4 5">Gsoil 520</strain>
    </source>
</reference>
<gene>
    <name evidence="4" type="ORF">FPZ08_14185</name>
</gene>
<dbReference type="PANTHER" id="PTHR44757">
    <property type="entry name" value="DIGUANYLATE CYCLASE DGCP"/>
    <property type="match status" value="1"/>
</dbReference>
<feature type="transmembrane region" description="Helical" evidence="1">
    <location>
        <begin position="21"/>
        <end position="40"/>
    </location>
</feature>
<keyword evidence="1" id="KW-0472">Membrane</keyword>
<dbReference type="CDD" id="cd01948">
    <property type="entry name" value="EAL"/>
    <property type="match status" value="1"/>
</dbReference>
<evidence type="ECO:0000256" key="1">
    <source>
        <dbReference type="SAM" id="Phobius"/>
    </source>
</evidence>
<evidence type="ECO:0000313" key="4">
    <source>
        <dbReference type="EMBL" id="QDZ11793.1"/>
    </source>
</evidence>
<evidence type="ECO:0000313" key="5">
    <source>
        <dbReference type="Proteomes" id="UP000315364"/>
    </source>
</evidence>
<dbReference type="RefSeq" id="WP_146290610.1">
    <property type="nucleotide sequence ID" value="NZ_CP042304.1"/>
</dbReference>
<dbReference type="PANTHER" id="PTHR44757:SF2">
    <property type="entry name" value="BIOFILM ARCHITECTURE MAINTENANCE PROTEIN MBAA"/>
    <property type="match status" value="1"/>
</dbReference>
<dbReference type="InterPro" id="IPR001633">
    <property type="entry name" value="EAL_dom"/>
</dbReference>
<dbReference type="Proteomes" id="UP000315364">
    <property type="component" value="Chromosome"/>
</dbReference>
<feature type="domain" description="EAL" evidence="2">
    <location>
        <begin position="257"/>
        <end position="503"/>
    </location>
</feature>
<dbReference type="Gene3D" id="3.20.20.450">
    <property type="entry name" value="EAL domain"/>
    <property type="match status" value="1"/>
</dbReference>
<proteinExistence type="predicted"/>
<dbReference type="KEGG" id="dea:FPZ08_14185"/>
<protein>
    <submittedName>
        <fullName evidence="4">Bifunctional diguanylate cyclase/phosphodiesterase</fullName>
    </submittedName>
</protein>
<dbReference type="PROSITE" id="PS50887">
    <property type="entry name" value="GGDEF"/>
    <property type="match status" value="1"/>
</dbReference>
<dbReference type="InterPro" id="IPR052155">
    <property type="entry name" value="Biofilm_reg_signaling"/>
</dbReference>
<feature type="domain" description="GGDEF" evidence="3">
    <location>
        <begin position="116"/>
        <end position="248"/>
    </location>
</feature>
<sequence>MRRDPDFASVLSGYRRAALAVAVLVVAIVIVRMLAFFDLLGPGVQAVLPGAALFSGVMLLAILAYGHRWLSRQLSTIAEQARQARTRANRDALTGVFNRAYFLEALADDVFHGAERSVGYLQLDMDNLKVLNDSAGHAAGDAALVHLARTIEQVIPGGILGRLGGDEFGVIIVGHDNKPGLRRLGEELLRQLERPVSIQGRPVRLSASIGVALAPQDAVDPTDLISKADLALYKGKRSGRHSVLCYEPDMLGDERQRRFVERELRAALMMNELELHYQPIFSADLQIRSHEALVRWRHQVRGMISPAQFIPIAEESDLIDKLGDWVLRRVCADLENLGGKPVAINVSPMQLRHADFAGRFAATLAETDTDPRRIVVEITETVPLNAGDVELENLAALRALGVRIAIDDFGAGHASLQYLRGFAFDIIKIDRSYVVNLGASRIDGMIVSAICDIARSLPVEVVAEGVETQEQFMQLRQAGCTAFQGFLLGRPKPLARAGAAVAA</sequence>
<dbReference type="InterPro" id="IPR043128">
    <property type="entry name" value="Rev_trsase/Diguanyl_cyclase"/>
</dbReference>
<dbReference type="NCBIfam" id="TIGR00254">
    <property type="entry name" value="GGDEF"/>
    <property type="match status" value="1"/>
</dbReference>
<dbReference type="Pfam" id="PF00990">
    <property type="entry name" value="GGDEF"/>
    <property type="match status" value="1"/>
</dbReference>
<dbReference type="SMART" id="SM00052">
    <property type="entry name" value="EAL"/>
    <property type="match status" value="1"/>
</dbReference>
<dbReference type="SUPFAM" id="SSF55073">
    <property type="entry name" value="Nucleotide cyclase"/>
    <property type="match status" value="1"/>
</dbReference>
<keyword evidence="1" id="KW-0812">Transmembrane</keyword>